<dbReference type="OrthoDB" id="8277135at2"/>
<keyword evidence="7" id="KW-1185">Reference proteome</keyword>
<dbReference type="GO" id="GO:0006355">
    <property type="term" value="P:regulation of DNA-templated transcription"/>
    <property type="evidence" value="ECO:0007669"/>
    <property type="project" value="InterPro"/>
</dbReference>
<dbReference type="InterPro" id="IPR016032">
    <property type="entry name" value="Sig_transdc_resp-reg_C-effctor"/>
</dbReference>
<evidence type="ECO:0000313" key="7">
    <source>
        <dbReference type="Proteomes" id="UP000076404"/>
    </source>
</evidence>
<dbReference type="PRINTS" id="PR00038">
    <property type="entry name" value="HTHLUXR"/>
</dbReference>
<evidence type="ECO:0000256" key="4">
    <source>
        <dbReference type="SAM" id="Phobius"/>
    </source>
</evidence>
<proteinExistence type="predicted"/>
<dbReference type="PANTHER" id="PTHR44688">
    <property type="entry name" value="DNA-BINDING TRANSCRIPTIONAL ACTIVATOR DEVR_DOSR"/>
    <property type="match status" value="1"/>
</dbReference>
<dbReference type="EMBL" id="CP011454">
    <property type="protein sequence ID" value="AMW05924.1"/>
    <property type="molecule type" value="Genomic_DNA"/>
</dbReference>
<reference evidence="6 7" key="1">
    <citation type="journal article" date="2014" name="Proc. Natl. Acad. Sci. U.S.A.">
        <title>Functional type 2 photosynthetic reaction centers found in the rare bacterial phylum Gemmatimonadetes.</title>
        <authorList>
            <person name="Zeng Y."/>
            <person name="Feng F."/>
            <person name="Medova H."/>
            <person name="Dean J."/>
            <person name="Koblizek M."/>
        </authorList>
    </citation>
    <scope>NUCLEOTIDE SEQUENCE [LARGE SCALE GENOMIC DNA]</scope>
    <source>
        <strain evidence="6 7">AP64</strain>
    </source>
</reference>
<dbReference type="AlphaFoldDB" id="A0A143BNC0"/>
<dbReference type="InterPro" id="IPR000792">
    <property type="entry name" value="Tscrpt_reg_LuxR_C"/>
</dbReference>
<evidence type="ECO:0000259" key="5">
    <source>
        <dbReference type="SMART" id="SM00421"/>
    </source>
</evidence>
<dbReference type="PANTHER" id="PTHR44688:SF16">
    <property type="entry name" value="DNA-BINDING TRANSCRIPTIONAL ACTIVATOR DEVR_DOSR"/>
    <property type="match status" value="1"/>
</dbReference>
<feature type="domain" description="HTH luxR-type" evidence="5">
    <location>
        <begin position="122"/>
        <end position="179"/>
    </location>
</feature>
<name>A0A143BNC0_9BACT</name>
<evidence type="ECO:0000313" key="6">
    <source>
        <dbReference type="EMBL" id="AMW05924.1"/>
    </source>
</evidence>
<protein>
    <recommendedName>
        <fullName evidence="5">HTH luxR-type domain-containing protein</fullName>
    </recommendedName>
</protein>
<dbReference type="GO" id="GO:0003677">
    <property type="term" value="F:DNA binding"/>
    <property type="evidence" value="ECO:0007669"/>
    <property type="project" value="UniProtKB-KW"/>
</dbReference>
<dbReference type="STRING" id="1379270.GEMMAAP_16235"/>
<evidence type="ECO:0000256" key="3">
    <source>
        <dbReference type="ARBA" id="ARBA00023163"/>
    </source>
</evidence>
<gene>
    <name evidence="6" type="ORF">GEMMAAP_16235</name>
</gene>
<feature type="transmembrane region" description="Helical" evidence="4">
    <location>
        <begin position="50"/>
        <end position="70"/>
    </location>
</feature>
<feature type="transmembrane region" description="Helical" evidence="4">
    <location>
        <begin position="20"/>
        <end position="38"/>
    </location>
</feature>
<dbReference type="Gene3D" id="1.10.10.10">
    <property type="entry name" value="Winged helix-like DNA-binding domain superfamily/Winged helix DNA-binding domain"/>
    <property type="match status" value="1"/>
</dbReference>
<dbReference type="InterPro" id="IPR036388">
    <property type="entry name" value="WH-like_DNA-bd_sf"/>
</dbReference>
<keyword evidence="3" id="KW-0804">Transcription</keyword>
<keyword evidence="2" id="KW-0238">DNA-binding</keyword>
<reference evidence="6 7" key="2">
    <citation type="journal article" date="2016" name="Environ. Microbiol. Rep.">
        <title>Metagenomic evidence for the presence of phototrophic Gemmatimonadetes bacteria in diverse environments.</title>
        <authorList>
            <person name="Zeng Y."/>
            <person name="Baumbach J."/>
            <person name="Barbosa E.G."/>
            <person name="Azevedo V."/>
            <person name="Zhang C."/>
            <person name="Koblizek M."/>
        </authorList>
    </citation>
    <scope>NUCLEOTIDE SEQUENCE [LARGE SCALE GENOMIC DNA]</scope>
    <source>
        <strain evidence="6 7">AP64</strain>
    </source>
</reference>
<dbReference type="KEGG" id="gph:GEMMAAP_16235"/>
<dbReference type="RefSeq" id="WP_053333618.1">
    <property type="nucleotide sequence ID" value="NZ_CP011454.1"/>
</dbReference>
<dbReference type="SUPFAM" id="SSF46894">
    <property type="entry name" value="C-terminal effector domain of the bipartite response regulators"/>
    <property type="match status" value="1"/>
</dbReference>
<dbReference type="eggNOG" id="COG2771">
    <property type="taxonomic scope" value="Bacteria"/>
</dbReference>
<keyword evidence="4" id="KW-0472">Membrane</keyword>
<keyword evidence="1" id="KW-0805">Transcription regulation</keyword>
<evidence type="ECO:0000256" key="2">
    <source>
        <dbReference type="ARBA" id="ARBA00023125"/>
    </source>
</evidence>
<dbReference type="Pfam" id="PF00196">
    <property type="entry name" value="GerE"/>
    <property type="match status" value="1"/>
</dbReference>
<dbReference type="Proteomes" id="UP000076404">
    <property type="component" value="Chromosome"/>
</dbReference>
<dbReference type="SMART" id="SM00421">
    <property type="entry name" value="HTH_LUXR"/>
    <property type="match status" value="1"/>
</dbReference>
<evidence type="ECO:0000256" key="1">
    <source>
        <dbReference type="ARBA" id="ARBA00023015"/>
    </source>
</evidence>
<accession>A0A143BNC0</accession>
<keyword evidence="4" id="KW-1133">Transmembrane helix</keyword>
<keyword evidence="4" id="KW-0812">Transmembrane</keyword>
<organism evidence="6 7">
    <name type="scientific">Gemmatimonas phototrophica</name>
    <dbReference type="NCBI Taxonomy" id="1379270"/>
    <lineage>
        <taxon>Bacteria</taxon>
        <taxon>Pseudomonadati</taxon>
        <taxon>Gemmatimonadota</taxon>
        <taxon>Gemmatimonadia</taxon>
        <taxon>Gemmatimonadales</taxon>
        <taxon>Gemmatimonadaceae</taxon>
        <taxon>Gemmatimonas</taxon>
    </lineage>
</organism>
<sequence length="187" mass="20471">MNSPEVTDEDDILTGKWPPLLVGFLLVVVVGGVTDIVLDRPTSWFSAHIAVELGMVLVSLTFAILIFSRWRQSTAALKDARVSLAATSQALQERQAERDAWRASAEQALTGFGAAIDQQFGSWQLTRAEREVALLLLKGLGHKQVAAQLGRSERTVRQQAVDVYRKAGLQGRSELAAFFLQDVVLPS</sequence>